<evidence type="ECO:0000313" key="2">
    <source>
        <dbReference type="Proteomes" id="UP000001505"/>
    </source>
</evidence>
<sequence>MLNQERKLQFLEVELTPYTFGRESLTPIPNRLEPYSSEGSALQNCLAGFLHGFPLIRSGTVNSDSKVKQLLSLAKMLHKKQQNSLPLRVVFDQSQSVEFEWDMIHEEHQSIVHRSEHTQDSIHHLCSAADPLVSENPPSFKVKSTLDILDQMPKILNVEAWADFCLWFGLRLQEILKEFPYDAVDAYTLEKHLQDFLHETHSPFLKRVRQHLLMLQLLMGYPEEPAQASFNQEKEVIKARYEMQKLIRDHYKVLVKIVHVVEMIGHEYPELEPVLRAGIYLRELIGPEVNDENQAPVSWGRGQLLKQLFCAEFNAIPVISSRKGLGRTHFAFAIRAAAMTMRERLRWPELKHFVLNWNEMTVLVNRLAAKQGKNGIEDPSLNLSARHVIEFRVLVFNYLRNFCLPISSWNRKGDFLQLTGNEFIDPGFLNFLPAFREDRPLITYDYASGFPSGLTEEGLKFYAEIN</sequence>
<dbReference type="HOGENOM" id="CLU_586524_0_0_0"/>
<protein>
    <submittedName>
        <fullName evidence="1">Uncharacterized protein</fullName>
    </submittedName>
</protein>
<gene>
    <name evidence="1" type="ordered locus">wcw_1245</name>
</gene>
<dbReference type="KEGG" id="wch:wcw_1245"/>
<organism evidence="1 2">
    <name type="scientific">Waddlia chondrophila (strain ATCC VR-1470 / WSU 86-1044)</name>
    <dbReference type="NCBI Taxonomy" id="716544"/>
    <lineage>
        <taxon>Bacteria</taxon>
        <taxon>Pseudomonadati</taxon>
        <taxon>Chlamydiota</taxon>
        <taxon>Chlamydiia</taxon>
        <taxon>Parachlamydiales</taxon>
        <taxon>Waddliaceae</taxon>
        <taxon>Waddlia</taxon>
    </lineage>
</organism>
<reference evidence="1 2" key="1">
    <citation type="journal article" date="2010" name="PLoS ONE">
        <title>The Waddlia genome: a window into chlamydial biology.</title>
        <authorList>
            <person name="Bertelli C."/>
            <person name="Collyn F."/>
            <person name="Croxatto A."/>
            <person name="Ruckert C."/>
            <person name="Polkinghorne A."/>
            <person name="Kebbi-Beghdadi C."/>
            <person name="Goesmann A."/>
            <person name="Vaughan L."/>
            <person name="Greub G."/>
        </authorList>
    </citation>
    <scope>NUCLEOTIDE SEQUENCE [LARGE SCALE GENOMIC DNA]</scope>
    <source>
        <strain evidence="2">ATCC VR-1470 / WSU 86-1044</strain>
    </source>
</reference>
<dbReference type="Proteomes" id="UP000001505">
    <property type="component" value="Chromosome"/>
</dbReference>
<name>D6YWU1_WADCW</name>
<dbReference type="RefSeq" id="WP_013182314.1">
    <property type="nucleotide sequence ID" value="NC_014225.1"/>
</dbReference>
<dbReference type="STRING" id="716544.wcw_1245"/>
<evidence type="ECO:0000313" key="1">
    <source>
        <dbReference type="EMBL" id="ADI38602.1"/>
    </source>
</evidence>
<accession>D6YWU1</accession>
<dbReference type="EMBL" id="CP001928">
    <property type="protein sequence ID" value="ADI38602.1"/>
    <property type="molecule type" value="Genomic_DNA"/>
</dbReference>
<keyword evidence="2" id="KW-1185">Reference proteome</keyword>
<proteinExistence type="predicted"/>
<dbReference type="AlphaFoldDB" id="D6YWU1"/>